<dbReference type="Proteomes" id="UP001239169">
    <property type="component" value="Plasmid unnamed1"/>
</dbReference>
<sequence length="70" mass="7887">MGDYRIIEKTPYYFEIETNVDSFSFTYEIVAKSIEKPIAYTSIATSQFLDSKAGEGVKDAPPNILSKDLE</sequence>
<reference evidence="1 2" key="1">
    <citation type="submission" date="2023-04" db="EMBL/GenBank/DDBJ databases">
        <title>Bacteria Genome Submission.</title>
        <authorList>
            <person name="Isaac P."/>
        </authorList>
    </citation>
    <scope>NUCLEOTIDE SEQUENCE [LARGE SCALE GENOMIC DNA]</scope>
    <source>
        <strain evidence="1 2">SampleS7P1</strain>
        <plasmid evidence="1 2">unnamed1</plasmid>
    </source>
</reference>
<keyword evidence="2" id="KW-1185">Reference proteome</keyword>
<accession>A0ABY8R9F8</accession>
<organism evidence="1 2">
    <name type="scientific">Paraclostridium bifermentans</name>
    <name type="common">Clostridium bifermentans</name>
    <dbReference type="NCBI Taxonomy" id="1490"/>
    <lineage>
        <taxon>Bacteria</taxon>
        <taxon>Bacillati</taxon>
        <taxon>Bacillota</taxon>
        <taxon>Clostridia</taxon>
        <taxon>Peptostreptococcales</taxon>
        <taxon>Peptostreptococcaceae</taxon>
        <taxon>Paraclostridium</taxon>
    </lineage>
</organism>
<proteinExistence type="predicted"/>
<geneLocation type="plasmid" evidence="1 2">
    <name>unnamed1</name>
</geneLocation>
<protein>
    <submittedName>
        <fullName evidence="1">Uncharacterized protein</fullName>
    </submittedName>
</protein>
<gene>
    <name evidence="1" type="ORF">QJS64_19130</name>
</gene>
<evidence type="ECO:0000313" key="2">
    <source>
        <dbReference type="Proteomes" id="UP001239169"/>
    </source>
</evidence>
<dbReference type="EMBL" id="CP124686">
    <property type="protein sequence ID" value="WGX77382.1"/>
    <property type="molecule type" value="Genomic_DNA"/>
</dbReference>
<keyword evidence="1" id="KW-0614">Plasmid</keyword>
<evidence type="ECO:0000313" key="1">
    <source>
        <dbReference type="EMBL" id="WGX77382.1"/>
    </source>
</evidence>
<name>A0ABY8R9F8_PARBF</name>